<name>A0A420QAN1_FUSOX</name>
<evidence type="ECO:0000313" key="1">
    <source>
        <dbReference type="EMBL" id="RKL01826.1"/>
    </source>
</evidence>
<gene>
    <name evidence="1" type="ORF">BFJ68_g12204</name>
</gene>
<dbReference type="EMBL" id="MRCY01000077">
    <property type="protein sequence ID" value="RKL01826.1"/>
    <property type="molecule type" value="Genomic_DNA"/>
</dbReference>
<sequence>MKFPLGDLLYRSSEWEIDSTKPLSGRLALPNLIYFGVGD</sequence>
<accession>A0A420QAN1</accession>
<comment type="caution">
    <text evidence="1">The sequence shown here is derived from an EMBL/GenBank/DDBJ whole genome shotgun (WGS) entry which is preliminary data.</text>
</comment>
<dbReference type="AlphaFoldDB" id="A0A420QAN1"/>
<evidence type="ECO:0000313" key="2">
    <source>
        <dbReference type="Proteomes" id="UP000285860"/>
    </source>
</evidence>
<organism evidence="1 2">
    <name type="scientific">Fusarium oxysporum</name>
    <name type="common">Fusarium vascular wilt</name>
    <dbReference type="NCBI Taxonomy" id="5507"/>
    <lineage>
        <taxon>Eukaryota</taxon>
        <taxon>Fungi</taxon>
        <taxon>Dikarya</taxon>
        <taxon>Ascomycota</taxon>
        <taxon>Pezizomycotina</taxon>
        <taxon>Sordariomycetes</taxon>
        <taxon>Hypocreomycetidae</taxon>
        <taxon>Hypocreales</taxon>
        <taxon>Nectriaceae</taxon>
        <taxon>Fusarium</taxon>
        <taxon>Fusarium oxysporum species complex</taxon>
    </lineage>
</organism>
<proteinExistence type="predicted"/>
<reference evidence="1 2" key="1">
    <citation type="journal article" date="2018" name="Sci. Rep.">
        <title>Characterisation of pathogen-specific regions and novel effector candidates in Fusarium oxysporum f. sp. cepae.</title>
        <authorList>
            <person name="Armitage A.D."/>
            <person name="Taylor A."/>
            <person name="Sobczyk M.K."/>
            <person name="Baxter L."/>
            <person name="Greenfield B.P."/>
            <person name="Bates H.J."/>
            <person name="Wilson F."/>
            <person name="Jackson A.C."/>
            <person name="Ott S."/>
            <person name="Harrison R.J."/>
            <person name="Clarkson J.P."/>
        </authorList>
    </citation>
    <scope>NUCLEOTIDE SEQUENCE [LARGE SCALE GENOMIC DNA]</scope>
    <source>
        <strain evidence="1 2">Fo_A28</strain>
    </source>
</reference>
<dbReference type="Proteomes" id="UP000285860">
    <property type="component" value="Unassembled WGS sequence"/>
</dbReference>
<protein>
    <submittedName>
        <fullName evidence="1">Uncharacterized protein</fullName>
    </submittedName>
</protein>